<dbReference type="InterPro" id="IPR036691">
    <property type="entry name" value="Endo/exonu/phosph_ase_sf"/>
</dbReference>
<dbReference type="GO" id="GO:0046856">
    <property type="term" value="P:phosphatidylinositol dephosphorylation"/>
    <property type="evidence" value="ECO:0007669"/>
    <property type="project" value="InterPro"/>
</dbReference>
<dbReference type="SUPFAM" id="SSF56219">
    <property type="entry name" value="DNase I-like"/>
    <property type="match status" value="1"/>
</dbReference>
<feature type="chain" id="PRO_5002528243" description="Jacalin-type lectin domain-containing protein" evidence="1">
    <location>
        <begin position="21"/>
        <end position="438"/>
    </location>
</feature>
<feature type="domain" description="Jacalin-type lectin" evidence="2">
    <location>
        <begin position="294"/>
        <end position="437"/>
    </location>
</feature>
<evidence type="ECO:0000313" key="3">
    <source>
        <dbReference type="EMBL" id="KKF93162.1"/>
    </source>
</evidence>
<sequence>MKYNTIATIAALSTPSLVHAASGTLNVLTMNVAGLANTLQGGNVPGDKSSNSKRIGSYFAEYGYDVINIQSDFDYHNPIYETDNHNHRTDTMGNFGKGDGLNTLSKLPFIDFRRIRWDKCSNDEGRDCDTRKGFTFMRMRVSEGVYIDMYNLQTDAGMTGNDIDARASNLVQVSEYIKKWSIGNAVMVFGDTNSIYSRTSDNINIFQEQNGMKDAWYTLVRKEDGSSDTTCHNPSDTLLCELGDKVISRGSELLTLDATTFEYVGKKFLQPNGNVLSDRDPVQVGLTWCQSETLRQSDLFGAPHGKTWFNDAPAIASKGSRPKASTIGFSGGNRVDRVTVTLSDSSFFGYGGKGGKYREITLAGDEFWTKVDLCQGMRNGKTRIFYIKATTSKNQILEVGKGTDTCTTYIAPSGFQIVGFAGQYGDEIDQLGVIYGLQ</sequence>
<proteinExistence type="predicted"/>
<dbReference type="Gene3D" id="2.100.10.30">
    <property type="entry name" value="Jacalin-like lectin domain"/>
    <property type="match status" value="1"/>
</dbReference>
<dbReference type="InterPro" id="IPR000300">
    <property type="entry name" value="IPPc"/>
</dbReference>
<dbReference type="Pfam" id="PF22669">
    <property type="entry name" value="Exo_endo_phos2"/>
    <property type="match status" value="1"/>
</dbReference>
<evidence type="ECO:0000313" key="4">
    <source>
        <dbReference type="Proteomes" id="UP000034841"/>
    </source>
</evidence>
<dbReference type="GO" id="GO:0016791">
    <property type="term" value="F:phosphatase activity"/>
    <property type="evidence" value="ECO:0007669"/>
    <property type="project" value="InterPro"/>
</dbReference>
<evidence type="ECO:0000259" key="2">
    <source>
        <dbReference type="PROSITE" id="PS51752"/>
    </source>
</evidence>
<dbReference type="PANTHER" id="PTHR16320">
    <property type="entry name" value="SPHINGOMYELINASE FAMILY MEMBER"/>
    <property type="match status" value="1"/>
</dbReference>
<dbReference type="SMART" id="SM00915">
    <property type="entry name" value="Jacalin"/>
    <property type="match status" value="1"/>
</dbReference>
<dbReference type="AlphaFoldDB" id="A0A0F8CQX9"/>
<dbReference type="GO" id="GO:0005737">
    <property type="term" value="C:cytoplasm"/>
    <property type="evidence" value="ECO:0007669"/>
    <property type="project" value="TreeGrafter"/>
</dbReference>
<name>A0A0F8CQX9_CERFI</name>
<dbReference type="OrthoDB" id="40902at2759"/>
<comment type="caution">
    <text evidence="3">The sequence shown here is derived from an EMBL/GenBank/DDBJ whole genome shotgun (WGS) entry which is preliminary data.</text>
</comment>
<dbReference type="Pfam" id="PF01419">
    <property type="entry name" value="Jacalin"/>
    <property type="match status" value="1"/>
</dbReference>
<keyword evidence="1" id="KW-0732">Signal</keyword>
<gene>
    <name evidence="3" type="ORF">CFO_g4479</name>
</gene>
<dbReference type="GO" id="GO:0004767">
    <property type="term" value="F:sphingomyelin phosphodiesterase activity"/>
    <property type="evidence" value="ECO:0007669"/>
    <property type="project" value="InterPro"/>
</dbReference>
<protein>
    <recommendedName>
        <fullName evidence="2">Jacalin-type lectin domain-containing protein</fullName>
    </recommendedName>
</protein>
<dbReference type="Gene3D" id="3.60.10.10">
    <property type="entry name" value="Endonuclease/exonuclease/phosphatase"/>
    <property type="match status" value="1"/>
</dbReference>
<keyword evidence="4" id="KW-1185">Reference proteome</keyword>
<feature type="signal peptide" evidence="1">
    <location>
        <begin position="1"/>
        <end position="20"/>
    </location>
</feature>
<accession>A0A0F8CQX9</accession>
<dbReference type="InterPro" id="IPR038772">
    <property type="entry name" value="Sph/SMPD2-like"/>
</dbReference>
<dbReference type="Proteomes" id="UP000034841">
    <property type="component" value="Unassembled WGS sequence"/>
</dbReference>
<dbReference type="InterPro" id="IPR036404">
    <property type="entry name" value="Jacalin-like_lectin_dom_sf"/>
</dbReference>
<dbReference type="PROSITE" id="PS51752">
    <property type="entry name" value="JACALIN_LECTIN"/>
    <property type="match status" value="1"/>
</dbReference>
<dbReference type="EMBL" id="LBBL01000272">
    <property type="protein sequence ID" value="KKF93162.1"/>
    <property type="molecule type" value="Genomic_DNA"/>
</dbReference>
<dbReference type="SUPFAM" id="SSF51101">
    <property type="entry name" value="Mannose-binding lectins"/>
    <property type="match status" value="1"/>
</dbReference>
<evidence type="ECO:0000256" key="1">
    <source>
        <dbReference type="SAM" id="SignalP"/>
    </source>
</evidence>
<organism evidence="3 4">
    <name type="scientific">Ceratocystis fimbriata f. sp. platani</name>
    <dbReference type="NCBI Taxonomy" id="88771"/>
    <lineage>
        <taxon>Eukaryota</taxon>
        <taxon>Fungi</taxon>
        <taxon>Dikarya</taxon>
        <taxon>Ascomycota</taxon>
        <taxon>Pezizomycotina</taxon>
        <taxon>Sordariomycetes</taxon>
        <taxon>Hypocreomycetidae</taxon>
        <taxon>Microascales</taxon>
        <taxon>Ceratocystidaceae</taxon>
        <taxon>Ceratocystis</taxon>
    </lineage>
</organism>
<dbReference type="PANTHER" id="PTHR16320:SF1">
    <property type="entry name" value="SPHINGOMYELINASE DDB_G0288017"/>
    <property type="match status" value="1"/>
</dbReference>
<reference evidence="3 4" key="1">
    <citation type="submission" date="2015-04" db="EMBL/GenBank/DDBJ databases">
        <title>Genome sequence of Ceratocystis platani, a major pathogen of plane trees.</title>
        <authorList>
            <person name="Belbahri L."/>
        </authorList>
    </citation>
    <scope>NUCLEOTIDE SEQUENCE [LARGE SCALE GENOMIC DNA]</scope>
    <source>
        <strain evidence="3 4">CFO</strain>
    </source>
</reference>
<dbReference type="InterPro" id="IPR001229">
    <property type="entry name" value="Jacalin-like_lectin_dom"/>
</dbReference>